<keyword evidence="11" id="KW-1185">Reference proteome</keyword>
<evidence type="ECO:0000256" key="3">
    <source>
        <dbReference type="ARBA" id="ARBA00022857"/>
    </source>
</evidence>
<dbReference type="Gene3D" id="1.10.3730.10">
    <property type="entry name" value="ProC C-terminal domain-like"/>
    <property type="match status" value="1"/>
</dbReference>
<evidence type="ECO:0000256" key="2">
    <source>
        <dbReference type="ARBA" id="ARBA00022650"/>
    </source>
</evidence>
<evidence type="ECO:0000313" key="10">
    <source>
        <dbReference type="EMBL" id="QGS07631.1"/>
    </source>
</evidence>
<keyword evidence="2 5" id="KW-0641">Proline biosynthesis</keyword>
<dbReference type="Pfam" id="PF03807">
    <property type="entry name" value="F420_oxidored"/>
    <property type="match status" value="1"/>
</dbReference>
<comment type="catalytic activity">
    <reaction evidence="5 7">
        <text>L-proline + NADP(+) = (S)-1-pyrroline-5-carboxylate + NADPH + 2 H(+)</text>
        <dbReference type="Rhea" id="RHEA:14109"/>
        <dbReference type="ChEBI" id="CHEBI:15378"/>
        <dbReference type="ChEBI" id="CHEBI:17388"/>
        <dbReference type="ChEBI" id="CHEBI:57783"/>
        <dbReference type="ChEBI" id="CHEBI:58349"/>
        <dbReference type="ChEBI" id="CHEBI:60039"/>
        <dbReference type="EC" id="1.5.1.2"/>
    </reaction>
</comment>
<dbReference type="PIRSF" id="PIRSF000193">
    <property type="entry name" value="Pyrrol-5-carb_rd"/>
    <property type="match status" value="1"/>
</dbReference>
<dbReference type="InterPro" id="IPR028939">
    <property type="entry name" value="P5C_Rdtase_cat_N"/>
</dbReference>
<accession>A0ABX6FI09</accession>
<dbReference type="GO" id="GO:0004735">
    <property type="term" value="F:pyrroline-5-carboxylate reductase activity"/>
    <property type="evidence" value="ECO:0007669"/>
    <property type="project" value="UniProtKB-EC"/>
</dbReference>
<dbReference type="InterPro" id="IPR008927">
    <property type="entry name" value="6-PGluconate_DH-like_C_sf"/>
</dbReference>
<reference evidence="10 11" key="1">
    <citation type="submission" date="2019-11" db="EMBL/GenBank/DDBJ databases">
        <title>FDA dAtabase for Regulatory Grade micrObial Sequences (FDA-ARGOS): Supporting development and validation of Infectious Disease Dx tests.</title>
        <authorList>
            <person name="Turner S."/>
            <person name="Byrd R."/>
            <person name="Tallon L."/>
            <person name="Sadzewicz L."/>
            <person name="Vavikolanu K."/>
            <person name="Mehta A."/>
            <person name="Aluvathingal J."/>
            <person name="Nadendla S."/>
            <person name="Myers T."/>
            <person name="Yan Y."/>
            <person name="Sichtig H."/>
        </authorList>
    </citation>
    <scope>NUCLEOTIDE SEQUENCE [LARGE SCALE GENOMIC DNA]</scope>
    <source>
        <strain evidence="10 11">FDAARGOS_742</strain>
    </source>
</reference>
<feature type="domain" description="Pyrroline-5-carboxylate reductase dimerisation" evidence="9">
    <location>
        <begin position="161"/>
        <end position="264"/>
    </location>
</feature>
<comment type="subcellular location">
    <subcellularLocation>
        <location evidence="5">Cytoplasm</location>
    </subcellularLocation>
</comment>
<dbReference type="SUPFAM" id="SSF48179">
    <property type="entry name" value="6-phosphogluconate dehydrogenase C-terminal domain-like"/>
    <property type="match status" value="1"/>
</dbReference>
<dbReference type="HAMAP" id="MF_01925">
    <property type="entry name" value="P5C_reductase"/>
    <property type="match status" value="1"/>
</dbReference>
<dbReference type="PANTHER" id="PTHR11645:SF0">
    <property type="entry name" value="PYRROLINE-5-CARBOXYLATE REDUCTASE 3"/>
    <property type="match status" value="1"/>
</dbReference>
<dbReference type="InterPro" id="IPR053790">
    <property type="entry name" value="P5CR-like_CS"/>
</dbReference>
<organism evidence="10 11">
    <name type="scientific">Gemella sanguinis</name>
    <dbReference type="NCBI Taxonomy" id="84135"/>
    <lineage>
        <taxon>Bacteria</taxon>
        <taxon>Bacillati</taxon>
        <taxon>Bacillota</taxon>
        <taxon>Bacilli</taxon>
        <taxon>Bacillales</taxon>
        <taxon>Gemellaceae</taxon>
        <taxon>Gemella</taxon>
    </lineage>
</organism>
<dbReference type="EC" id="1.5.1.2" evidence="5 6"/>
<dbReference type="PANTHER" id="PTHR11645">
    <property type="entry name" value="PYRROLINE-5-CARBOXYLATE REDUCTASE"/>
    <property type="match status" value="1"/>
</dbReference>
<evidence type="ECO:0000256" key="6">
    <source>
        <dbReference type="NCBIfam" id="TIGR00112"/>
    </source>
</evidence>
<dbReference type="InterPro" id="IPR029036">
    <property type="entry name" value="P5CR_dimer"/>
</dbReference>
<feature type="domain" description="Pyrroline-5-carboxylate reductase catalytic N-terminal" evidence="8">
    <location>
        <begin position="5"/>
        <end position="98"/>
    </location>
</feature>
<evidence type="ECO:0000259" key="8">
    <source>
        <dbReference type="Pfam" id="PF03807"/>
    </source>
</evidence>
<protein>
    <recommendedName>
        <fullName evidence="5 6">Pyrroline-5-carboxylate reductase</fullName>
        <shortName evidence="5">P5C reductase</shortName>
        <shortName evidence="5">P5CR</shortName>
        <ecNumber evidence="5 6">1.5.1.2</ecNumber>
    </recommendedName>
    <alternativeName>
        <fullName evidence="5">PCA reductase</fullName>
    </alternativeName>
</protein>
<dbReference type="EMBL" id="CP046313">
    <property type="protein sequence ID" value="QGS07631.1"/>
    <property type="molecule type" value="Genomic_DNA"/>
</dbReference>
<dbReference type="Gene3D" id="3.40.50.720">
    <property type="entry name" value="NAD(P)-binding Rossmann-like Domain"/>
    <property type="match status" value="1"/>
</dbReference>
<dbReference type="InterPro" id="IPR036291">
    <property type="entry name" value="NAD(P)-bd_dom_sf"/>
</dbReference>
<comment type="similarity">
    <text evidence="1 5 7">Belongs to the pyrroline-5-carboxylate reductase family.</text>
</comment>
<evidence type="ECO:0000256" key="1">
    <source>
        <dbReference type="ARBA" id="ARBA00005525"/>
    </source>
</evidence>
<keyword evidence="5" id="KW-0963">Cytoplasm</keyword>
<dbReference type="SUPFAM" id="SSF51735">
    <property type="entry name" value="NAD(P)-binding Rossmann-fold domains"/>
    <property type="match status" value="1"/>
</dbReference>
<comment type="catalytic activity">
    <reaction evidence="5">
        <text>L-proline + NAD(+) = (S)-1-pyrroline-5-carboxylate + NADH + 2 H(+)</text>
        <dbReference type="Rhea" id="RHEA:14105"/>
        <dbReference type="ChEBI" id="CHEBI:15378"/>
        <dbReference type="ChEBI" id="CHEBI:17388"/>
        <dbReference type="ChEBI" id="CHEBI:57540"/>
        <dbReference type="ChEBI" id="CHEBI:57945"/>
        <dbReference type="ChEBI" id="CHEBI:60039"/>
        <dbReference type="EC" id="1.5.1.2"/>
    </reaction>
</comment>
<dbReference type="NCBIfam" id="TIGR00112">
    <property type="entry name" value="proC"/>
    <property type="match status" value="1"/>
</dbReference>
<evidence type="ECO:0000259" key="9">
    <source>
        <dbReference type="Pfam" id="PF14748"/>
    </source>
</evidence>
<evidence type="ECO:0000256" key="5">
    <source>
        <dbReference type="HAMAP-Rule" id="MF_01925"/>
    </source>
</evidence>
<evidence type="ECO:0000313" key="11">
    <source>
        <dbReference type="Proteomes" id="UP000427636"/>
    </source>
</evidence>
<dbReference type="Pfam" id="PF14748">
    <property type="entry name" value="P5CR_dimer"/>
    <property type="match status" value="1"/>
</dbReference>
<comment type="function">
    <text evidence="5">Catalyzes the reduction of 1-pyrroline-5-carboxylate (PCA) to L-proline.</text>
</comment>
<dbReference type="Proteomes" id="UP000427636">
    <property type="component" value="Chromosome"/>
</dbReference>
<keyword evidence="3 5" id="KW-0521">NADP</keyword>
<evidence type="ECO:0000256" key="7">
    <source>
        <dbReference type="RuleBase" id="RU003903"/>
    </source>
</evidence>
<sequence>MNIMKLGFIGAGNMGGAILKGIIAGGKVGANDIFIRNSSDNSTQNVAQKKGVQACGSLKELAQKSDIVFIGVKPYLVAKVLEEIKDELKNKIVISMAASVEIRDIEAIIPETKVVRIMPNTPVEVGAGVIGVSFSEFFNKDEKPYIVELFDNIGKVEVISEKDMPGLTAISGSGPAYVYMFIEALADGAVLNGLRRDVAYRLAANTVLGSAKMVLETNEHPGKLKDDVCSPAGSTIEAVRVLEENNFRSAVIECERACFEKLSKM</sequence>
<proteinExistence type="inferred from homology"/>
<dbReference type="PROSITE" id="PS00521">
    <property type="entry name" value="P5CR"/>
    <property type="match status" value="1"/>
</dbReference>
<keyword evidence="4 5" id="KW-0560">Oxidoreductase</keyword>
<comment type="pathway">
    <text evidence="5 7">Amino-acid biosynthesis; L-proline biosynthesis; L-proline from L-glutamate 5-semialdehyde: step 1/1.</text>
</comment>
<gene>
    <name evidence="5 10" type="primary">proC</name>
    <name evidence="10" type="ORF">FOC50_04845</name>
</gene>
<dbReference type="InterPro" id="IPR000304">
    <property type="entry name" value="Pyrroline-COOH_reductase"/>
</dbReference>
<name>A0ABX6FI09_9BACL</name>
<evidence type="ECO:0000256" key="4">
    <source>
        <dbReference type="ARBA" id="ARBA00023002"/>
    </source>
</evidence>
<keyword evidence="5 7" id="KW-0028">Amino-acid biosynthesis</keyword>